<evidence type="ECO:0000313" key="2">
    <source>
        <dbReference type="EMBL" id="MFC7667574.1"/>
    </source>
</evidence>
<organism evidence="2 3">
    <name type="scientific">Hymenobacter humi</name>
    <dbReference type="NCBI Taxonomy" id="1411620"/>
    <lineage>
        <taxon>Bacteria</taxon>
        <taxon>Pseudomonadati</taxon>
        <taxon>Bacteroidota</taxon>
        <taxon>Cytophagia</taxon>
        <taxon>Cytophagales</taxon>
        <taxon>Hymenobacteraceae</taxon>
        <taxon>Hymenobacter</taxon>
    </lineage>
</organism>
<evidence type="ECO:0000259" key="1">
    <source>
        <dbReference type="Pfam" id="PF18962"/>
    </source>
</evidence>
<proteinExistence type="predicted"/>
<name>A0ABW2U568_9BACT</name>
<dbReference type="EMBL" id="JBHTEK010000001">
    <property type="protein sequence ID" value="MFC7667574.1"/>
    <property type="molecule type" value="Genomic_DNA"/>
</dbReference>
<sequence>MLDRETGGQFVLGQNYPNPYVGETTVPFTLTNTSDVRLDLFDLAGRKVAGIVRKNQGAGEHTIKLNLGGLGLPPGDYLYQLQVSNSRGVYRQSKLMTAA</sequence>
<dbReference type="Gene3D" id="2.60.40.4070">
    <property type="match status" value="1"/>
</dbReference>
<dbReference type="InterPro" id="IPR026444">
    <property type="entry name" value="Secre_tail"/>
</dbReference>
<comment type="caution">
    <text evidence="2">The sequence shown here is derived from an EMBL/GenBank/DDBJ whole genome shotgun (WGS) entry which is preliminary data.</text>
</comment>
<gene>
    <name evidence="2" type="ORF">ACFQT0_09375</name>
</gene>
<dbReference type="Pfam" id="PF18962">
    <property type="entry name" value="Por_Secre_tail"/>
    <property type="match status" value="1"/>
</dbReference>
<dbReference type="RefSeq" id="WP_380202207.1">
    <property type="nucleotide sequence ID" value="NZ_JBHTEK010000001.1"/>
</dbReference>
<dbReference type="Proteomes" id="UP001596513">
    <property type="component" value="Unassembled WGS sequence"/>
</dbReference>
<evidence type="ECO:0000313" key="3">
    <source>
        <dbReference type="Proteomes" id="UP001596513"/>
    </source>
</evidence>
<accession>A0ABW2U568</accession>
<feature type="domain" description="Secretion system C-terminal sorting" evidence="1">
    <location>
        <begin position="16"/>
        <end position="86"/>
    </location>
</feature>
<keyword evidence="3" id="KW-1185">Reference proteome</keyword>
<protein>
    <submittedName>
        <fullName evidence="2">T9SS type A sorting domain-containing protein</fullName>
    </submittedName>
</protein>
<reference evidence="3" key="1">
    <citation type="journal article" date="2019" name="Int. J. Syst. Evol. Microbiol.">
        <title>The Global Catalogue of Microorganisms (GCM) 10K type strain sequencing project: providing services to taxonomists for standard genome sequencing and annotation.</title>
        <authorList>
            <consortium name="The Broad Institute Genomics Platform"/>
            <consortium name="The Broad Institute Genome Sequencing Center for Infectious Disease"/>
            <person name="Wu L."/>
            <person name="Ma J."/>
        </authorList>
    </citation>
    <scope>NUCLEOTIDE SEQUENCE [LARGE SCALE GENOMIC DNA]</scope>
    <source>
        <strain evidence="3">JCM 19635</strain>
    </source>
</reference>
<dbReference type="NCBIfam" id="TIGR04183">
    <property type="entry name" value="Por_Secre_tail"/>
    <property type="match status" value="1"/>
</dbReference>